<dbReference type="OrthoDB" id="309483at2759"/>
<evidence type="ECO:0000256" key="3">
    <source>
        <dbReference type="ARBA" id="ARBA00022980"/>
    </source>
</evidence>
<evidence type="ECO:0000256" key="6">
    <source>
        <dbReference type="ARBA" id="ARBA00039335"/>
    </source>
</evidence>
<dbReference type="GO" id="GO:0005763">
    <property type="term" value="C:mitochondrial small ribosomal subunit"/>
    <property type="evidence" value="ECO:0007669"/>
    <property type="project" value="UniProtKB-ARBA"/>
</dbReference>
<dbReference type="SUPFAM" id="SSF54211">
    <property type="entry name" value="Ribosomal protein S5 domain 2-like"/>
    <property type="match status" value="1"/>
</dbReference>
<dbReference type="PANTHER" id="PTHR48277:SF1">
    <property type="entry name" value="MITOCHONDRIAL RIBOSOMAL PROTEIN S5"/>
    <property type="match status" value="1"/>
</dbReference>
<dbReference type="PROSITE" id="PS50881">
    <property type="entry name" value="S5_DSRBD"/>
    <property type="match status" value="1"/>
</dbReference>
<name>A0A183IUH4_9BILA</name>
<comment type="similarity">
    <text evidence="2 10">Belongs to the universal ribosomal protein uS5 family.</text>
</comment>
<feature type="domain" description="S5 DRBM" evidence="12">
    <location>
        <begin position="135"/>
        <end position="185"/>
    </location>
</feature>
<feature type="compositionally biased region" description="Basic residues" evidence="11">
    <location>
        <begin position="16"/>
        <end position="27"/>
    </location>
</feature>
<gene>
    <name evidence="13" type="ORF">SBAD_LOCUS7270</name>
</gene>
<organism evidence="15">
    <name type="scientific">Soboliphyme baturini</name>
    <dbReference type="NCBI Taxonomy" id="241478"/>
    <lineage>
        <taxon>Eukaryota</taxon>
        <taxon>Metazoa</taxon>
        <taxon>Ecdysozoa</taxon>
        <taxon>Nematoda</taxon>
        <taxon>Enoplea</taxon>
        <taxon>Dorylaimia</taxon>
        <taxon>Dioctophymatida</taxon>
        <taxon>Dioctophymatoidea</taxon>
        <taxon>Soboliphymatidae</taxon>
        <taxon>Soboliphyme</taxon>
    </lineage>
</organism>
<evidence type="ECO:0000256" key="5">
    <source>
        <dbReference type="ARBA" id="ARBA00023274"/>
    </source>
</evidence>
<feature type="compositionally biased region" description="Polar residues" evidence="11">
    <location>
        <begin position="1"/>
        <end position="14"/>
    </location>
</feature>
<dbReference type="SUPFAM" id="SSF54768">
    <property type="entry name" value="dsRNA-binding domain-like"/>
    <property type="match status" value="1"/>
</dbReference>
<protein>
    <recommendedName>
        <fullName evidence="6">Small ribosomal subunit protein uS5m</fullName>
    </recommendedName>
    <alternativeName>
        <fullName evidence="7">28S ribosomal protein S5, mitochondrial</fullName>
    </alternativeName>
</protein>
<dbReference type="InterPro" id="IPR013810">
    <property type="entry name" value="Ribosomal_uS5_N"/>
</dbReference>
<dbReference type="Pfam" id="PF00333">
    <property type="entry name" value="Ribosomal_S5"/>
    <property type="match status" value="1"/>
</dbReference>
<evidence type="ECO:0000256" key="9">
    <source>
        <dbReference type="PROSITE-ProRule" id="PRU00268"/>
    </source>
</evidence>
<evidence type="ECO:0000313" key="15">
    <source>
        <dbReference type="WBParaSite" id="SBAD_0000754301-mRNA-1"/>
    </source>
</evidence>
<dbReference type="InterPro" id="IPR014721">
    <property type="entry name" value="Ribsml_uS5_D2-typ_fold_subgr"/>
</dbReference>
<dbReference type="EMBL" id="UZAM01010476">
    <property type="protein sequence ID" value="VDP12517.1"/>
    <property type="molecule type" value="Genomic_DNA"/>
</dbReference>
<dbReference type="PANTHER" id="PTHR48277">
    <property type="entry name" value="MITOCHONDRIAL RIBOSOMAL PROTEIN S5"/>
    <property type="match status" value="1"/>
</dbReference>
<dbReference type="Gene3D" id="3.30.160.20">
    <property type="match status" value="1"/>
</dbReference>
<evidence type="ECO:0000256" key="2">
    <source>
        <dbReference type="ARBA" id="ARBA00008945"/>
    </source>
</evidence>
<evidence type="ECO:0000256" key="4">
    <source>
        <dbReference type="ARBA" id="ARBA00023128"/>
    </source>
</evidence>
<comment type="subcellular location">
    <subcellularLocation>
        <location evidence="1">Mitochondrion</location>
    </subcellularLocation>
</comment>
<dbReference type="GO" id="GO:0006412">
    <property type="term" value="P:translation"/>
    <property type="evidence" value="ECO:0007669"/>
    <property type="project" value="InterPro"/>
</dbReference>
<keyword evidence="3 9" id="KW-0689">Ribosomal protein</keyword>
<dbReference type="Pfam" id="PF03719">
    <property type="entry name" value="Ribosomal_S5_C"/>
    <property type="match status" value="1"/>
</dbReference>
<dbReference type="WBParaSite" id="SBAD_0000754301-mRNA-1">
    <property type="protein sequence ID" value="SBAD_0000754301-mRNA-1"/>
    <property type="gene ID" value="SBAD_0000754301"/>
</dbReference>
<feature type="region of interest" description="Disordered" evidence="11">
    <location>
        <begin position="1"/>
        <end position="27"/>
    </location>
</feature>
<dbReference type="InterPro" id="IPR048584">
    <property type="entry name" value="Ribosomal_uS5m_N"/>
</dbReference>
<dbReference type="GO" id="GO:0005743">
    <property type="term" value="C:mitochondrial inner membrane"/>
    <property type="evidence" value="ECO:0007669"/>
    <property type="project" value="UniProtKB-ARBA"/>
</dbReference>
<evidence type="ECO:0000256" key="10">
    <source>
        <dbReference type="RuleBase" id="RU003823"/>
    </source>
</evidence>
<evidence type="ECO:0000259" key="12">
    <source>
        <dbReference type="PROSITE" id="PS50881"/>
    </source>
</evidence>
<keyword evidence="4" id="KW-0496">Mitochondrion</keyword>
<dbReference type="InterPro" id="IPR005324">
    <property type="entry name" value="Ribosomal_uS5_C"/>
</dbReference>
<proteinExistence type="inferred from homology"/>
<dbReference type="FunFam" id="3.30.230.10:FF:000002">
    <property type="entry name" value="30S ribosomal protein S5"/>
    <property type="match status" value="1"/>
</dbReference>
<dbReference type="InterPro" id="IPR020568">
    <property type="entry name" value="Ribosomal_Su5_D2-typ_SF"/>
</dbReference>
<evidence type="ECO:0000256" key="8">
    <source>
        <dbReference type="ARBA" id="ARBA00062683"/>
    </source>
</evidence>
<dbReference type="GO" id="GO:0003735">
    <property type="term" value="F:structural constituent of ribosome"/>
    <property type="evidence" value="ECO:0007669"/>
    <property type="project" value="UniProtKB-UniRule"/>
</dbReference>
<dbReference type="Proteomes" id="UP000270296">
    <property type="component" value="Unassembled WGS sequence"/>
</dbReference>
<evidence type="ECO:0000256" key="1">
    <source>
        <dbReference type="ARBA" id="ARBA00004173"/>
    </source>
</evidence>
<dbReference type="GO" id="GO:0003723">
    <property type="term" value="F:RNA binding"/>
    <property type="evidence" value="ECO:0007669"/>
    <property type="project" value="InterPro"/>
</dbReference>
<keyword evidence="5 9" id="KW-0687">Ribonucleoprotein</keyword>
<dbReference type="FunFam" id="3.30.160.20:FF:000022">
    <property type="entry name" value="28S ribosomal protein S5, mitochondrial"/>
    <property type="match status" value="1"/>
</dbReference>
<reference evidence="13 14" key="2">
    <citation type="submission" date="2018-11" db="EMBL/GenBank/DDBJ databases">
        <authorList>
            <consortium name="Pathogen Informatics"/>
        </authorList>
    </citation>
    <scope>NUCLEOTIDE SEQUENCE [LARGE SCALE GENOMIC DNA]</scope>
</reference>
<evidence type="ECO:0000313" key="14">
    <source>
        <dbReference type="Proteomes" id="UP000270296"/>
    </source>
</evidence>
<dbReference type="InterPro" id="IPR000851">
    <property type="entry name" value="Ribosomal_uS5"/>
</dbReference>
<sequence length="408" mass="46531">TGEQLWKSVTSVSSAGRKKGRGRAAKRPRNLNIGQHIGEGPVNTLWPGLNAPIMVGKEMLHRKYIPPNEERETKLLKLREVRTRRTVKVHPLERGWSGRSVEGRKLGPPEIVKDSEDAQNYQSIILENKIVSHMTAKRGRVRRASILAVVGNGNGVAGFSFEKMSDVKSAIRKATNSAAKRLQYIERLNGHTIYQDFWAECYSTKIFARRMPEGYGLRCHRAIKAICELIGIKDMYARTEGNTRNYIALTKALFTGLRDQETHQQLAERKRLYVVEFRKETGYIPTIVAKPLTAPVRTEEEIEANEVLDVEDMYAEGRYPLKKKNRVPFFFHFPSFKKKQLRMRALRNQEDVKIRLLAEGVLEGIDSVTLKRQSEREHERMLQGEVPLPLGIGLTAVTRDSLEEEVSS</sequence>
<reference evidence="15" key="1">
    <citation type="submission" date="2016-06" db="UniProtKB">
        <authorList>
            <consortium name="WormBaseParasite"/>
        </authorList>
    </citation>
    <scope>IDENTIFICATION</scope>
</reference>
<accession>A0A183IUH4</accession>
<keyword evidence="14" id="KW-1185">Reference proteome</keyword>
<comment type="subunit">
    <text evidence="8">Component of the mitochondrial ribosome small subunit (28S) which comprises a 12S rRNA and about 30 distinct proteins.</text>
</comment>
<dbReference type="AlphaFoldDB" id="A0A183IUH4"/>
<dbReference type="Pfam" id="PF21251">
    <property type="entry name" value="Ribosomal_uS5m_N"/>
    <property type="match status" value="1"/>
</dbReference>
<evidence type="ECO:0000256" key="7">
    <source>
        <dbReference type="ARBA" id="ARBA00041606"/>
    </source>
</evidence>
<dbReference type="Gene3D" id="3.30.230.10">
    <property type="match status" value="1"/>
</dbReference>
<evidence type="ECO:0000256" key="11">
    <source>
        <dbReference type="SAM" id="MobiDB-lite"/>
    </source>
</evidence>
<evidence type="ECO:0000313" key="13">
    <source>
        <dbReference type="EMBL" id="VDP12517.1"/>
    </source>
</evidence>